<evidence type="ECO:0000256" key="1">
    <source>
        <dbReference type="SAM" id="MobiDB-lite"/>
    </source>
</evidence>
<comment type="caution">
    <text evidence="3">The sequence shown here is derived from an EMBL/GenBank/DDBJ whole genome shotgun (WGS) entry which is preliminary data.</text>
</comment>
<dbReference type="AlphaFoldDB" id="A0A3D8RUN7"/>
<evidence type="ECO:0000313" key="4">
    <source>
        <dbReference type="Proteomes" id="UP000256645"/>
    </source>
</evidence>
<feature type="region of interest" description="Disordered" evidence="1">
    <location>
        <begin position="1"/>
        <end position="51"/>
    </location>
</feature>
<reference evidence="3 4" key="1">
    <citation type="journal article" date="2018" name="IMA Fungus">
        <title>IMA Genome-F 9: Draft genome sequence of Annulohypoxylon stygium, Aspergillus mulundensis, Berkeleyomyces basicola (syn. Thielaviopsis basicola), Ceratocystis smalleyi, two Cercospora beticola strains, Coleophoma cylindrospora, Fusarium fracticaudum, Phialophora cf. hyalina, and Morchella septimelata.</title>
        <authorList>
            <person name="Wingfield B.D."/>
            <person name="Bills G.F."/>
            <person name="Dong Y."/>
            <person name="Huang W."/>
            <person name="Nel W.J."/>
            <person name="Swalarsk-Parry B.S."/>
            <person name="Vaghefi N."/>
            <person name="Wilken P.M."/>
            <person name="An Z."/>
            <person name="de Beer Z.W."/>
            <person name="De Vos L."/>
            <person name="Chen L."/>
            <person name="Duong T.A."/>
            <person name="Gao Y."/>
            <person name="Hammerbacher A."/>
            <person name="Kikkert J.R."/>
            <person name="Li Y."/>
            <person name="Li H."/>
            <person name="Li K."/>
            <person name="Li Q."/>
            <person name="Liu X."/>
            <person name="Ma X."/>
            <person name="Naidoo K."/>
            <person name="Pethybridge S.J."/>
            <person name="Sun J."/>
            <person name="Steenkamp E.T."/>
            <person name="van der Nest M.A."/>
            <person name="van Wyk S."/>
            <person name="Wingfield M.J."/>
            <person name="Xiong C."/>
            <person name="Yue Q."/>
            <person name="Zhang X."/>
        </authorList>
    </citation>
    <scope>NUCLEOTIDE SEQUENCE [LARGE SCALE GENOMIC DNA]</scope>
    <source>
        <strain evidence="3 4">BP6252</strain>
    </source>
</reference>
<gene>
    <name evidence="3" type="ORF">BP6252_05840</name>
</gene>
<sequence>MLRVAANNPRPEPAQSEKDEPTPRTHRQDPESSGAAAKAETPTMPPRAFPPFSRLPPELRAYIWDLALPGPRVLSLGTGFGSRRNNAHMLYFPQGSTAPNPALLSTCREARSAAQRRYKLVFGTPNVYADLPGGDILYFGPEFEPAEFSPSTGNFWQWYGISAEQREWLAEASPSPRHISGADYKLNTYTPSVLADLQAVRHIALSYTIWLQYWDPLDVFPEPAADGDEEVTRGGAALRRDLASFPHLSHVTLSVDPSNGGAWGIPGFPVFEKPPRGTNDEMADIGGLAPAFPLPGGESSSRDFGERGEEFYRQRYRYRSVTANHARNVITSFRYREVDAEEKCPEIEMAWVLRDCRGAKTS</sequence>
<dbReference type="Proteomes" id="UP000256645">
    <property type="component" value="Unassembled WGS sequence"/>
</dbReference>
<proteinExistence type="predicted"/>
<feature type="compositionally biased region" description="Basic and acidic residues" evidence="1">
    <location>
        <begin position="15"/>
        <end position="30"/>
    </location>
</feature>
<accession>A0A3D8RUN7</accession>
<dbReference type="OrthoDB" id="3561261at2759"/>
<keyword evidence="4" id="KW-1185">Reference proteome</keyword>
<evidence type="ECO:0000313" key="3">
    <source>
        <dbReference type="EMBL" id="RDW77787.1"/>
    </source>
</evidence>
<name>A0A3D8RUN7_9HELO</name>
<dbReference type="PANTHER" id="PTHR35910">
    <property type="entry name" value="2EXR DOMAIN-CONTAINING PROTEIN"/>
    <property type="match status" value="1"/>
</dbReference>
<dbReference type="PANTHER" id="PTHR35910:SF6">
    <property type="entry name" value="2EXR DOMAIN-CONTAINING PROTEIN"/>
    <property type="match status" value="1"/>
</dbReference>
<feature type="domain" description="2EXR" evidence="2">
    <location>
        <begin position="49"/>
        <end position="142"/>
    </location>
</feature>
<organism evidence="3 4">
    <name type="scientific">Coleophoma cylindrospora</name>
    <dbReference type="NCBI Taxonomy" id="1849047"/>
    <lineage>
        <taxon>Eukaryota</taxon>
        <taxon>Fungi</taxon>
        <taxon>Dikarya</taxon>
        <taxon>Ascomycota</taxon>
        <taxon>Pezizomycotina</taxon>
        <taxon>Leotiomycetes</taxon>
        <taxon>Helotiales</taxon>
        <taxon>Dermateaceae</taxon>
        <taxon>Coleophoma</taxon>
    </lineage>
</organism>
<dbReference type="InterPro" id="IPR045518">
    <property type="entry name" value="2EXR"/>
</dbReference>
<dbReference type="Pfam" id="PF20150">
    <property type="entry name" value="2EXR"/>
    <property type="match status" value="1"/>
</dbReference>
<protein>
    <recommendedName>
        <fullName evidence="2">2EXR domain-containing protein</fullName>
    </recommendedName>
</protein>
<dbReference type="EMBL" id="PDLM01000005">
    <property type="protein sequence ID" value="RDW77787.1"/>
    <property type="molecule type" value="Genomic_DNA"/>
</dbReference>
<evidence type="ECO:0000259" key="2">
    <source>
        <dbReference type="Pfam" id="PF20150"/>
    </source>
</evidence>